<dbReference type="Gene3D" id="2.30.29.30">
    <property type="entry name" value="Pleckstrin-homology domain (PH domain)/Phosphotyrosine-binding domain (PTB)"/>
    <property type="match status" value="1"/>
</dbReference>
<evidence type="ECO:0000313" key="1">
    <source>
        <dbReference type="EMBL" id="KAK3287327.1"/>
    </source>
</evidence>
<reference evidence="1 2" key="1">
    <citation type="journal article" date="2015" name="Genome Biol. Evol.">
        <title>Comparative Genomics of a Bacterivorous Green Alga Reveals Evolutionary Causalities and Consequences of Phago-Mixotrophic Mode of Nutrition.</title>
        <authorList>
            <person name="Burns J.A."/>
            <person name="Paasch A."/>
            <person name="Narechania A."/>
            <person name="Kim E."/>
        </authorList>
    </citation>
    <scope>NUCLEOTIDE SEQUENCE [LARGE SCALE GENOMIC DNA]</scope>
    <source>
        <strain evidence="1 2">PLY_AMNH</strain>
    </source>
</reference>
<dbReference type="SUPFAM" id="SSF50729">
    <property type="entry name" value="PH domain-like"/>
    <property type="match status" value="1"/>
</dbReference>
<dbReference type="AlphaFoldDB" id="A0AAE0LJD0"/>
<dbReference type="Proteomes" id="UP001190700">
    <property type="component" value="Unassembled WGS sequence"/>
</dbReference>
<dbReference type="EMBL" id="LGRX02000902">
    <property type="protein sequence ID" value="KAK3287327.1"/>
    <property type="molecule type" value="Genomic_DNA"/>
</dbReference>
<organism evidence="1 2">
    <name type="scientific">Cymbomonas tetramitiformis</name>
    <dbReference type="NCBI Taxonomy" id="36881"/>
    <lineage>
        <taxon>Eukaryota</taxon>
        <taxon>Viridiplantae</taxon>
        <taxon>Chlorophyta</taxon>
        <taxon>Pyramimonadophyceae</taxon>
        <taxon>Pyramimonadales</taxon>
        <taxon>Pyramimonadaceae</taxon>
        <taxon>Cymbomonas</taxon>
    </lineage>
</organism>
<name>A0AAE0LJD0_9CHLO</name>
<keyword evidence="2" id="KW-1185">Reference proteome</keyword>
<evidence type="ECO:0000313" key="2">
    <source>
        <dbReference type="Proteomes" id="UP001190700"/>
    </source>
</evidence>
<proteinExistence type="predicted"/>
<gene>
    <name evidence="1" type="ORF">CYMTET_5157</name>
</gene>
<sequence>MREANEVLVFTVHKKSPKGHWEVRNLAFSLVDKTLINLKKDVPHKAHSWVDIIHFETLDNLHVRILFHNNRDYMLQLQYADDLPVLQSIFTTLSEWKAAVQTDGQNPSVDDPSGCHSPDALLGRLGQFLERPVLLEGYLKKVGRTLGQISQRYVKILPGRMLLFTDDKARNPLVGIPLGTHVVDVVSSEQDLIILAFATTTEKATSAIDKVVQLKHNASDLSALWHHAVLEALRLETGKSEFPEFTTLAPQMPKTISLTAYGTPAAVRGLLVAPPTSNPPETGISLQNCADPPTTRERMPSIYVSEEGAQLFSAQFRTDSTERRPSLVVTEEGEKLLFGM</sequence>
<dbReference type="InterPro" id="IPR011993">
    <property type="entry name" value="PH-like_dom_sf"/>
</dbReference>
<protein>
    <submittedName>
        <fullName evidence="1">Uncharacterized protein</fullName>
    </submittedName>
</protein>
<accession>A0AAE0LJD0</accession>
<comment type="caution">
    <text evidence="1">The sequence shown here is derived from an EMBL/GenBank/DDBJ whole genome shotgun (WGS) entry which is preliminary data.</text>
</comment>